<reference evidence="3" key="1">
    <citation type="submission" date="2021-08" db="EMBL/GenBank/DDBJ databases">
        <title>Comparative analyses of Brucepasteria parasyntrophica and Teretinema zuelzerae.</title>
        <authorList>
            <person name="Song Y."/>
            <person name="Brune A."/>
        </authorList>
    </citation>
    <scope>NUCLEOTIDE SEQUENCE</scope>
    <source>
        <strain evidence="3">DSM 1903</strain>
    </source>
</reference>
<dbReference type="AlphaFoldDB" id="A0AAE3EFC2"/>
<evidence type="ECO:0000259" key="2">
    <source>
        <dbReference type="Pfam" id="PF04773"/>
    </source>
</evidence>
<sequence>MKLSASDALVSALSFAGSCALLWLFALDIGTVSFRANEKPLGTVVFKKMTATRRPSDALGWERMRNDSPVYNADTLRTGTLSEAAIFFDDGTSLELDANSMLKLDFGGPTRNLEFLDGEITVGGSASGSDYVISSKAGTISVGADSSATFSRDETNNVIGVEVNKGTARLTRADGSTQEVKENQAIEVNAADGSSRFVSRPIIPLKPARNARILGAAGSSTFAGGGARVESGARVDAGQQAGAQLFEFVWQLEAGGAGSSAADSGALPAFTLEISAEKDFSAIAATHQAEGLSAFLPVLPGTWFWRVRDEAGRLSPARKFSYELDSFPRPAFPEDGAEYRYRKRLPEIRFAWTAMKEASAYVFELSDSPAFTKSKIRTRVSGSNISLSEIGAGLWYWRVTPVHGYTETLNAPEPVARTLRIEKSGAMQPIASSTPFNGLLYQIQEIDEKGLAFAWLPHAEAVSYELVVSDAESFSDASFTVSSLTPYIRLSGDAAAVLRKPGTRYWAVRWIDNEGNASPVSEPRRIIGIDGSIALRPVFPPEGYRIADSLVSNIRFTWKSNIAADTFFVLSDDPSFSTVFLQEKAAAETLFGRAWKSGTWYWKIRTLNADGSVFIETPVRSFTILDPLPGTAVTKPAVSSLLYLREGDSAVIEWNPVPGADYCNLALYSPEDGYAEPVFERTHLTENALEIPMGNFRSGRYAVRIQGFASESEESTRIIGYIGESFLSYRRLEYLKLASPEDGAVFEGLEALRRGVELRYNSANPPEAQEFTLTRIDGRSETEAARSSSKGELFTARRLVPGSYLWTVGGTLAGFDISAQETRRFTVLPVPPLPAPVVSAPAAGAVFGVQEFRNSRTIDFAWSPVEGSNQYTLSIYPEGKRESSFTKSGITETRFTLSDLTALSRGKNRVRVEASWTAEDGVVEQPGLPGETSFTVDLPPARQAASKTGGSLYGR</sequence>
<dbReference type="PROSITE" id="PS51257">
    <property type="entry name" value="PROKAR_LIPOPROTEIN"/>
    <property type="match status" value="1"/>
</dbReference>
<dbReference type="InterPro" id="IPR006860">
    <property type="entry name" value="FecR"/>
</dbReference>
<dbReference type="RefSeq" id="WP_230752352.1">
    <property type="nucleotide sequence ID" value="NZ_JAINWA010000001.1"/>
</dbReference>
<evidence type="ECO:0000256" key="1">
    <source>
        <dbReference type="SAM" id="MobiDB-lite"/>
    </source>
</evidence>
<name>A0AAE3EFC2_9SPIR</name>
<dbReference type="EMBL" id="JAINWA010000001">
    <property type="protein sequence ID" value="MCD1653402.1"/>
    <property type="molecule type" value="Genomic_DNA"/>
</dbReference>
<protein>
    <submittedName>
        <fullName evidence="3">FecR domain-containing protein</fullName>
    </submittedName>
</protein>
<comment type="caution">
    <text evidence="3">The sequence shown here is derived from an EMBL/GenBank/DDBJ whole genome shotgun (WGS) entry which is preliminary data.</text>
</comment>
<dbReference type="InterPro" id="IPR013783">
    <property type="entry name" value="Ig-like_fold"/>
</dbReference>
<dbReference type="Proteomes" id="UP001198163">
    <property type="component" value="Unassembled WGS sequence"/>
</dbReference>
<evidence type="ECO:0000313" key="4">
    <source>
        <dbReference type="Proteomes" id="UP001198163"/>
    </source>
</evidence>
<gene>
    <name evidence="3" type="ORF">K7J14_01650</name>
</gene>
<accession>A0AAE3EFC2</accession>
<dbReference type="Pfam" id="PF04773">
    <property type="entry name" value="FecR"/>
    <property type="match status" value="1"/>
</dbReference>
<organism evidence="3 4">
    <name type="scientific">Teretinema zuelzerae</name>
    <dbReference type="NCBI Taxonomy" id="156"/>
    <lineage>
        <taxon>Bacteria</taxon>
        <taxon>Pseudomonadati</taxon>
        <taxon>Spirochaetota</taxon>
        <taxon>Spirochaetia</taxon>
        <taxon>Spirochaetales</taxon>
        <taxon>Treponemataceae</taxon>
        <taxon>Teretinema</taxon>
    </lineage>
</organism>
<dbReference type="Gene3D" id="2.60.120.1440">
    <property type="match status" value="1"/>
</dbReference>
<dbReference type="Gene3D" id="2.60.40.10">
    <property type="entry name" value="Immunoglobulins"/>
    <property type="match status" value="3"/>
</dbReference>
<feature type="domain" description="FecR protein" evidence="2">
    <location>
        <begin position="74"/>
        <end position="168"/>
    </location>
</feature>
<proteinExistence type="predicted"/>
<evidence type="ECO:0000313" key="3">
    <source>
        <dbReference type="EMBL" id="MCD1653402.1"/>
    </source>
</evidence>
<keyword evidence="4" id="KW-1185">Reference proteome</keyword>
<feature type="region of interest" description="Disordered" evidence="1">
    <location>
        <begin position="921"/>
        <end position="955"/>
    </location>
</feature>